<proteinExistence type="inferred from homology"/>
<keyword evidence="5" id="KW-1133">Transmembrane helix</keyword>
<dbReference type="InterPro" id="IPR000675">
    <property type="entry name" value="Cutinase/axe"/>
</dbReference>
<keyword evidence="5" id="KW-0812">Transmembrane</keyword>
<dbReference type="SMART" id="SM01110">
    <property type="entry name" value="Cutinase"/>
    <property type="match status" value="1"/>
</dbReference>
<evidence type="ECO:0000256" key="2">
    <source>
        <dbReference type="ARBA" id="ARBA00022487"/>
    </source>
</evidence>
<protein>
    <submittedName>
        <fullName evidence="6">Uncharacterized protein</fullName>
    </submittedName>
</protein>
<dbReference type="AlphaFoldDB" id="M3THB7"/>
<dbReference type="STRING" id="410332.SAMN04488550_0575"/>
<dbReference type="RefSeq" id="WP_008380171.1">
    <property type="nucleotide sequence ID" value="NZ_BAOP01000023.1"/>
</dbReference>
<reference evidence="6 7" key="1">
    <citation type="submission" date="2013-02" db="EMBL/GenBank/DDBJ databases">
        <title>Whole genome shotgun sequence of Gordonia malaquae NBRC 108250.</title>
        <authorList>
            <person name="Yoshida I."/>
            <person name="Hosoyama A."/>
            <person name="Tsuchikane K."/>
            <person name="Ando Y."/>
            <person name="Baba S."/>
            <person name="Ohji S."/>
            <person name="Hamada M."/>
            <person name="Tamura T."/>
            <person name="Yamazoe A."/>
            <person name="Yamazaki S."/>
            <person name="Fujita N."/>
        </authorList>
    </citation>
    <scope>NUCLEOTIDE SEQUENCE [LARGE SCALE GENOMIC DNA]</scope>
    <source>
        <strain evidence="6 7">NBRC 108250</strain>
    </source>
</reference>
<dbReference type="Gene3D" id="3.40.50.1820">
    <property type="entry name" value="alpha/beta hydrolase"/>
    <property type="match status" value="1"/>
</dbReference>
<evidence type="ECO:0000256" key="3">
    <source>
        <dbReference type="ARBA" id="ARBA00022801"/>
    </source>
</evidence>
<dbReference type="eggNOG" id="ENOG5031FR3">
    <property type="taxonomic scope" value="Bacteria"/>
</dbReference>
<name>M3THB7_GORML</name>
<evidence type="ECO:0000313" key="6">
    <source>
        <dbReference type="EMBL" id="GAC80861.1"/>
    </source>
</evidence>
<dbReference type="EMBL" id="BAOP01000023">
    <property type="protein sequence ID" value="GAC80861.1"/>
    <property type="molecule type" value="Genomic_DNA"/>
</dbReference>
<dbReference type="PANTHER" id="PTHR33630">
    <property type="entry name" value="CUTINASE RV1984C-RELATED-RELATED"/>
    <property type="match status" value="1"/>
</dbReference>
<evidence type="ECO:0000313" key="7">
    <source>
        <dbReference type="Proteomes" id="UP000035009"/>
    </source>
</evidence>
<evidence type="ECO:0000256" key="1">
    <source>
        <dbReference type="ARBA" id="ARBA00007534"/>
    </source>
</evidence>
<feature type="transmembrane region" description="Helical" evidence="5">
    <location>
        <begin position="101"/>
        <end position="120"/>
    </location>
</feature>
<keyword evidence="5" id="KW-0472">Membrane</keyword>
<dbReference type="GO" id="GO:0052689">
    <property type="term" value="F:carboxylic ester hydrolase activity"/>
    <property type="evidence" value="ECO:0007669"/>
    <property type="project" value="UniProtKB-KW"/>
</dbReference>
<dbReference type="Proteomes" id="UP000035009">
    <property type="component" value="Unassembled WGS sequence"/>
</dbReference>
<comment type="similarity">
    <text evidence="1">Belongs to the cutinase family.</text>
</comment>
<keyword evidence="2" id="KW-0719">Serine esterase</keyword>
<keyword evidence="4" id="KW-1015">Disulfide bond</keyword>
<sequence length="352" mass="36940">MHIDLYRVYGLDRRQTPATLAAQLTAQLNATDPRDALSRRRIDTARAILGDPARRAHYDAALADPAAPTIGEQSLAFIAGRAPAPLAPVPASPRRRLNKKLLVAGIVAVLLASTVVIATATSSSSGSSDCADVIFVGAAGSGQRSEAKVRTHDGMGEFVGDTFENLLNDANDMDKRVEKQTVDYPAAAVSTLATQPQVFLDSITTGVSRATTLITDAADRCPDSTIVAVGYSQGAMVMHRTLQSISPNGSIIGVLIADGDRQPSDPNVIVKGDAKAYTGIAFTDLAISILGNSTATPFASDWRGNLLSWCVSGDTVCSNKPGAIDWGIGPLLHTAGYAPDNWRAFVKQKALG</sequence>
<dbReference type="OrthoDB" id="3711786at2"/>
<organism evidence="6 7">
    <name type="scientific">Gordonia malaquae NBRC 108250</name>
    <dbReference type="NCBI Taxonomy" id="1223542"/>
    <lineage>
        <taxon>Bacteria</taxon>
        <taxon>Bacillati</taxon>
        <taxon>Actinomycetota</taxon>
        <taxon>Actinomycetes</taxon>
        <taxon>Mycobacteriales</taxon>
        <taxon>Gordoniaceae</taxon>
        <taxon>Gordonia</taxon>
    </lineage>
</organism>
<keyword evidence="3" id="KW-0378">Hydrolase</keyword>
<accession>M3THB7</accession>
<comment type="caution">
    <text evidence="6">The sequence shown here is derived from an EMBL/GenBank/DDBJ whole genome shotgun (WGS) entry which is preliminary data.</text>
</comment>
<keyword evidence="7" id="KW-1185">Reference proteome</keyword>
<gene>
    <name evidence="6" type="ORF">GM1_023_00200</name>
</gene>
<evidence type="ECO:0000256" key="4">
    <source>
        <dbReference type="ARBA" id="ARBA00023157"/>
    </source>
</evidence>
<evidence type="ECO:0000256" key="5">
    <source>
        <dbReference type="SAM" id="Phobius"/>
    </source>
</evidence>
<dbReference type="PANTHER" id="PTHR33630:SF9">
    <property type="entry name" value="CUTINASE 4"/>
    <property type="match status" value="1"/>
</dbReference>
<dbReference type="Pfam" id="PF01083">
    <property type="entry name" value="Cutinase"/>
    <property type="match status" value="1"/>
</dbReference>
<dbReference type="SUPFAM" id="SSF53474">
    <property type="entry name" value="alpha/beta-Hydrolases"/>
    <property type="match status" value="1"/>
</dbReference>
<dbReference type="InterPro" id="IPR029058">
    <property type="entry name" value="AB_hydrolase_fold"/>
</dbReference>